<accession>A0AAV2AKG2</accession>
<feature type="compositionally biased region" description="Basic residues" evidence="1">
    <location>
        <begin position="1"/>
        <end position="15"/>
    </location>
</feature>
<evidence type="ECO:0000256" key="1">
    <source>
        <dbReference type="SAM" id="MobiDB-lite"/>
    </source>
</evidence>
<protein>
    <submittedName>
        <fullName evidence="2">Uncharacterized protein</fullName>
    </submittedName>
</protein>
<comment type="caution">
    <text evidence="2">The sequence shown here is derived from an EMBL/GenBank/DDBJ whole genome shotgun (WGS) entry which is preliminary data.</text>
</comment>
<dbReference type="AlphaFoldDB" id="A0AAV2AKG2"/>
<reference evidence="2 3" key="1">
    <citation type="submission" date="2024-04" db="EMBL/GenBank/DDBJ databases">
        <authorList>
            <person name="Rising A."/>
            <person name="Reimegard J."/>
            <person name="Sonavane S."/>
            <person name="Akerstrom W."/>
            <person name="Nylinder S."/>
            <person name="Hedman E."/>
            <person name="Kallberg Y."/>
        </authorList>
    </citation>
    <scope>NUCLEOTIDE SEQUENCE [LARGE SCALE GENOMIC DNA]</scope>
</reference>
<feature type="non-terminal residue" evidence="2">
    <location>
        <position position="1"/>
    </location>
</feature>
<proteinExistence type="predicted"/>
<sequence length="43" mass="4960">TLCRTLAKKTFKNTQHKISNSNRRPSGRLKVKMSLVKTSTREN</sequence>
<gene>
    <name evidence="2" type="ORF">LARSCL_LOCUS13089</name>
</gene>
<evidence type="ECO:0000313" key="3">
    <source>
        <dbReference type="Proteomes" id="UP001497382"/>
    </source>
</evidence>
<feature type="region of interest" description="Disordered" evidence="1">
    <location>
        <begin position="1"/>
        <end position="27"/>
    </location>
</feature>
<keyword evidence="3" id="KW-1185">Reference proteome</keyword>
<dbReference type="EMBL" id="CAXIEN010000178">
    <property type="protein sequence ID" value="CAL1284336.1"/>
    <property type="molecule type" value="Genomic_DNA"/>
</dbReference>
<evidence type="ECO:0000313" key="2">
    <source>
        <dbReference type="EMBL" id="CAL1284336.1"/>
    </source>
</evidence>
<dbReference type="Proteomes" id="UP001497382">
    <property type="component" value="Unassembled WGS sequence"/>
</dbReference>
<name>A0AAV2AKG2_9ARAC</name>
<organism evidence="2 3">
    <name type="scientific">Larinioides sclopetarius</name>
    <dbReference type="NCBI Taxonomy" id="280406"/>
    <lineage>
        <taxon>Eukaryota</taxon>
        <taxon>Metazoa</taxon>
        <taxon>Ecdysozoa</taxon>
        <taxon>Arthropoda</taxon>
        <taxon>Chelicerata</taxon>
        <taxon>Arachnida</taxon>
        <taxon>Araneae</taxon>
        <taxon>Araneomorphae</taxon>
        <taxon>Entelegynae</taxon>
        <taxon>Araneoidea</taxon>
        <taxon>Araneidae</taxon>
        <taxon>Larinioides</taxon>
    </lineage>
</organism>